<protein>
    <submittedName>
        <fullName evidence="1">Uncharacterized protein</fullName>
    </submittedName>
</protein>
<organism evidence="1">
    <name type="scientific">Arundo donax</name>
    <name type="common">Giant reed</name>
    <name type="synonym">Donax arundinaceus</name>
    <dbReference type="NCBI Taxonomy" id="35708"/>
    <lineage>
        <taxon>Eukaryota</taxon>
        <taxon>Viridiplantae</taxon>
        <taxon>Streptophyta</taxon>
        <taxon>Embryophyta</taxon>
        <taxon>Tracheophyta</taxon>
        <taxon>Spermatophyta</taxon>
        <taxon>Magnoliopsida</taxon>
        <taxon>Liliopsida</taxon>
        <taxon>Poales</taxon>
        <taxon>Poaceae</taxon>
        <taxon>PACMAD clade</taxon>
        <taxon>Arundinoideae</taxon>
        <taxon>Arundineae</taxon>
        <taxon>Arundo</taxon>
    </lineage>
</organism>
<sequence length="44" mass="5279">MAYYTQRLIKRTYILVYYTQRSIKYSLKITCSHSMSFFCAPSKS</sequence>
<name>A0A0A9F972_ARUDO</name>
<dbReference type="AlphaFoldDB" id="A0A0A9F972"/>
<accession>A0A0A9F972</accession>
<evidence type="ECO:0000313" key="1">
    <source>
        <dbReference type="EMBL" id="JAE06666.1"/>
    </source>
</evidence>
<proteinExistence type="predicted"/>
<reference evidence="1" key="2">
    <citation type="journal article" date="2015" name="Data Brief">
        <title>Shoot transcriptome of the giant reed, Arundo donax.</title>
        <authorList>
            <person name="Barrero R.A."/>
            <person name="Guerrero F.D."/>
            <person name="Moolhuijzen P."/>
            <person name="Goolsby J.A."/>
            <person name="Tidwell J."/>
            <person name="Bellgard S.E."/>
            <person name="Bellgard M.I."/>
        </authorList>
    </citation>
    <scope>NUCLEOTIDE SEQUENCE</scope>
    <source>
        <tissue evidence="1">Shoot tissue taken approximately 20 cm above the soil surface</tissue>
    </source>
</reference>
<dbReference type="EMBL" id="GBRH01191230">
    <property type="protein sequence ID" value="JAE06666.1"/>
    <property type="molecule type" value="Transcribed_RNA"/>
</dbReference>
<reference evidence="1" key="1">
    <citation type="submission" date="2014-09" db="EMBL/GenBank/DDBJ databases">
        <authorList>
            <person name="Magalhaes I.L.F."/>
            <person name="Oliveira U."/>
            <person name="Santos F.R."/>
            <person name="Vidigal T.H.D.A."/>
            <person name="Brescovit A.D."/>
            <person name="Santos A.J."/>
        </authorList>
    </citation>
    <scope>NUCLEOTIDE SEQUENCE</scope>
    <source>
        <tissue evidence="1">Shoot tissue taken approximately 20 cm above the soil surface</tissue>
    </source>
</reference>